<dbReference type="GO" id="GO:0004694">
    <property type="term" value="F:eukaryotic translation initiation factor 2alpha kinase activity"/>
    <property type="evidence" value="ECO:0007669"/>
    <property type="project" value="TreeGrafter"/>
</dbReference>
<dbReference type="PROSITE" id="PS50011">
    <property type="entry name" value="PROTEIN_KINASE_DOM"/>
    <property type="match status" value="1"/>
</dbReference>
<evidence type="ECO:0000256" key="5">
    <source>
        <dbReference type="PROSITE-ProRule" id="PRU10141"/>
    </source>
</evidence>
<sequence length="400" mass="44463">VVCRDTDKSNQLSQKDATTSSGKICFSGGHFVYGHLDLFSGSGELWQWNLGMEENSKIVPSQIFDSLKTENVTLQNQMDKHMKPSVVESDKAGHAYGRSLRLGPLEEESEDETKSDSSNGESVGSGTVGYAKDIFVEGNLTETDFGDLDSDSESSSSDSAAYDQPQTVERDLLLAHLLRLACAAKGPLGDALPQITLELFNLGGSSTITHFWKTASDFGGQSSSFPSSRYLNDFDELQPIGHGGFGHVVLCKNKLDGRHYAVKKIRLKDKSLPVDDRILRFLSQVVDFAMYYYAHFSMLMLLHLHYDIREVATLSRLQHQHVVRYYQAWYETGAVGSDANTAWGSRTGMSSSFSYKDTGSSDQFGNENKLESTYLYIQMEYCPRLAISLYSFHFLHSSGT</sequence>
<dbReference type="AlphaFoldDB" id="A0AAW2TG06"/>
<evidence type="ECO:0000313" key="8">
    <source>
        <dbReference type="EMBL" id="KAL0403682.1"/>
    </source>
</evidence>
<dbReference type="InterPro" id="IPR017441">
    <property type="entry name" value="Protein_kinase_ATP_BS"/>
</dbReference>
<evidence type="ECO:0000256" key="2">
    <source>
        <dbReference type="ARBA" id="ARBA00022741"/>
    </source>
</evidence>
<keyword evidence="1" id="KW-0808">Transferase</keyword>
<dbReference type="GO" id="GO:0005829">
    <property type="term" value="C:cytosol"/>
    <property type="evidence" value="ECO:0007669"/>
    <property type="project" value="TreeGrafter"/>
</dbReference>
<feature type="region of interest" description="Disordered" evidence="6">
    <location>
        <begin position="145"/>
        <end position="164"/>
    </location>
</feature>
<dbReference type="PANTHER" id="PTHR11042:SF136">
    <property type="entry name" value="EIF-2-ALPHA KINASE GCN2"/>
    <property type="match status" value="1"/>
</dbReference>
<evidence type="ECO:0000256" key="1">
    <source>
        <dbReference type="ARBA" id="ARBA00022679"/>
    </source>
</evidence>
<keyword evidence="2 5" id="KW-0547">Nucleotide-binding</keyword>
<dbReference type="InterPro" id="IPR011009">
    <property type="entry name" value="Kinase-like_dom_sf"/>
</dbReference>
<proteinExistence type="predicted"/>
<feature type="domain" description="Protein kinase" evidence="7">
    <location>
        <begin position="234"/>
        <end position="400"/>
    </location>
</feature>
<name>A0AAW2TG06_SESRA</name>
<evidence type="ECO:0000259" key="7">
    <source>
        <dbReference type="PROSITE" id="PS50011"/>
    </source>
</evidence>
<dbReference type="InterPro" id="IPR050339">
    <property type="entry name" value="CC_SR_Kinase"/>
</dbReference>
<feature type="non-terminal residue" evidence="8">
    <location>
        <position position="1"/>
    </location>
</feature>
<evidence type="ECO:0000256" key="6">
    <source>
        <dbReference type="SAM" id="MobiDB-lite"/>
    </source>
</evidence>
<dbReference type="PANTHER" id="PTHR11042">
    <property type="entry name" value="EUKARYOTIC TRANSLATION INITIATION FACTOR 2-ALPHA KINASE EIF2-ALPHA KINASE -RELATED"/>
    <property type="match status" value="1"/>
</dbReference>
<accession>A0AAW2TG06</accession>
<evidence type="ECO:0000256" key="4">
    <source>
        <dbReference type="ARBA" id="ARBA00022840"/>
    </source>
</evidence>
<dbReference type="Gene3D" id="3.30.200.20">
    <property type="entry name" value="Phosphorylase Kinase, domain 1"/>
    <property type="match status" value="1"/>
</dbReference>
<feature type="binding site" evidence="5">
    <location>
        <position position="264"/>
    </location>
    <ligand>
        <name>ATP</name>
        <dbReference type="ChEBI" id="CHEBI:30616"/>
    </ligand>
</feature>
<organism evidence="8">
    <name type="scientific">Sesamum radiatum</name>
    <name type="common">Black benniseed</name>
    <dbReference type="NCBI Taxonomy" id="300843"/>
    <lineage>
        <taxon>Eukaryota</taxon>
        <taxon>Viridiplantae</taxon>
        <taxon>Streptophyta</taxon>
        <taxon>Embryophyta</taxon>
        <taxon>Tracheophyta</taxon>
        <taxon>Spermatophyta</taxon>
        <taxon>Magnoliopsida</taxon>
        <taxon>eudicotyledons</taxon>
        <taxon>Gunneridae</taxon>
        <taxon>Pentapetalae</taxon>
        <taxon>asterids</taxon>
        <taxon>lamiids</taxon>
        <taxon>Lamiales</taxon>
        <taxon>Pedaliaceae</taxon>
        <taxon>Sesamum</taxon>
    </lineage>
</organism>
<dbReference type="EMBL" id="JACGWJ010000008">
    <property type="protein sequence ID" value="KAL0403682.1"/>
    <property type="molecule type" value="Genomic_DNA"/>
</dbReference>
<keyword evidence="4 5" id="KW-0067">ATP-binding</keyword>
<dbReference type="GO" id="GO:0005634">
    <property type="term" value="C:nucleus"/>
    <property type="evidence" value="ECO:0007669"/>
    <property type="project" value="TreeGrafter"/>
</dbReference>
<evidence type="ECO:0000256" key="3">
    <source>
        <dbReference type="ARBA" id="ARBA00022777"/>
    </source>
</evidence>
<reference evidence="8" key="1">
    <citation type="submission" date="2020-06" db="EMBL/GenBank/DDBJ databases">
        <authorList>
            <person name="Li T."/>
            <person name="Hu X."/>
            <person name="Zhang T."/>
            <person name="Song X."/>
            <person name="Zhang H."/>
            <person name="Dai N."/>
            <person name="Sheng W."/>
            <person name="Hou X."/>
            <person name="Wei L."/>
        </authorList>
    </citation>
    <scope>NUCLEOTIDE SEQUENCE</scope>
    <source>
        <strain evidence="8">G02</strain>
        <tissue evidence="8">Leaf</tissue>
    </source>
</reference>
<dbReference type="SUPFAM" id="SSF56112">
    <property type="entry name" value="Protein kinase-like (PK-like)"/>
    <property type="match status" value="1"/>
</dbReference>
<keyword evidence="3 8" id="KW-0418">Kinase</keyword>
<protein>
    <submittedName>
        <fullName evidence="8">EIF-2-alpha kinase GCN2</fullName>
    </submittedName>
</protein>
<dbReference type="PROSITE" id="PS00107">
    <property type="entry name" value="PROTEIN_KINASE_ATP"/>
    <property type="match status" value="1"/>
</dbReference>
<feature type="region of interest" description="Disordered" evidence="6">
    <location>
        <begin position="97"/>
        <end position="126"/>
    </location>
</feature>
<comment type="caution">
    <text evidence="8">The sequence shown here is derived from an EMBL/GenBank/DDBJ whole genome shotgun (WGS) entry which is preliminary data.</text>
</comment>
<reference evidence="8" key="2">
    <citation type="journal article" date="2024" name="Plant">
        <title>Genomic evolution and insights into agronomic trait innovations of Sesamum species.</title>
        <authorList>
            <person name="Miao H."/>
            <person name="Wang L."/>
            <person name="Qu L."/>
            <person name="Liu H."/>
            <person name="Sun Y."/>
            <person name="Le M."/>
            <person name="Wang Q."/>
            <person name="Wei S."/>
            <person name="Zheng Y."/>
            <person name="Lin W."/>
            <person name="Duan Y."/>
            <person name="Cao H."/>
            <person name="Xiong S."/>
            <person name="Wang X."/>
            <person name="Wei L."/>
            <person name="Li C."/>
            <person name="Ma Q."/>
            <person name="Ju M."/>
            <person name="Zhao R."/>
            <person name="Li G."/>
            <person name="Mu C."/>
            <person name="Tian Q."/>
            <person name="Mei H."/>
            <person name="Zhang T."/>
            <person name="Gao T."/>
            <person name="Zhang H."/>
        </authorList>
    </citation>
    <scope>NUCLEOTIDE SEQUENCE</scope>
    <source>
        <strain evidence="8">G02</strain>
    </source>
</reference>
<gene>
    <name evidence="8" type="ORF">Sradi_2009000</name>
</gene>
<dbReference type="GO" id="GO:0005524">
    <property type="term" value="F:ATP binding"/>
    <property type="evidence" value="ECO:0007669"/>
    <property type="project" value="UniProtKB-UniRule"/>
</dbReference>
<dbReference type="InterPro" id="IPR000719">
    <property type="entry name" value="Prot_kinase_dom"/>
</dbReference>